<dbReference type="AlphaFoldDB" id="U1PLJ0"/>
<sequence length="55" mass="6026">MVPSDPTSFILFSVFVEAIIPYIRTGDSIKSLPLSFAHDASLWRAEASAGTNLER</sequence>
<reference evidence="1 2" key="1">
    <citation type="journal article" date="2013" name="PLoS ONE">
        <title>Assembly-driven community genomics of a hypersaline microbial ecosystem.</title>
        <authorList>
            <person name="Podell S."/>
            <person name="Ugalde J.A."/>
            <person name="Narasingarao P."/>
            <person name="Banfield J.F."/>
            <person name="Heidelberg K.B."/>
            <person name="Allen E.E."/>
        </authorList>
    </citation>
    <scope>NUCLEOTIDE SEQUENCE [LARGE SCALE GENOMIC DNA]</scope>
    <source>
        <strain evidence="2">J07HQW2</strain>
    </source>
</reference>
<protein>
    <submittedName>
        <fullName evidence="1">Uncharacterized protein</fullName>
    </submittedName>
</protein>
<dbReference type="EMBL" id="KE356561">
    <property type="protein sequence ID" value="ERG94567.1"/>
    <property type="molecule type" value="Genomic_DNA"/>
</dbReference>
<proteinExistence type="predicted"/>
<organism evidence="1 2">
    <name type="scientific">Haloquadratum walsbyi J07HQW2</name>
    <dbReference type="NCBI Taxonomy" id="1238425"/>
    <lineage>
        <taxon>Archaea</taxon>
        <taxon>Methanobacteriati</taxon>
        <taxon>Methanobacteriota</taxon>
        <taxon>Stenosarchaea group</taxon>
        <taxon>Halobacteria</taxon>
        <taxon>Halobacteriales</taxon>
        <taxon>Haloferacaceae</taxon>
        <taxon>Haloquadratum</taxon>
    </lineage>
</organism>
<gene>
    <name evidence="1" type="ORF">J07HQW2_01003</name>
</gene>
<dbReference type="HOGENOM" id="CLU_3020931_0_0_2"/>
<dbReference type="Proteomes" id="UP000030710">
    <property type="component" value="Unassembled WGS sequence"/>
</dbReference>
<evidence type="ECO:0000313" key="1">
    <source>
        <dbReference type="EMBL" id="ERG94567.1"/>
    </source>
</evidence>
<accession>U1PLJ0</accession>
<evidence type="ECO:0000313" key="2">
    <source>
        <dbReference type="Proteomes" id="UP000030710"/>
    </source>
</evidence>
<name>U1PLJ0_9EURY</name>